<keyword evidence="3" id="KW-1185">Reference proteome</keyword>
<feature type="compositionally biased region" description="Basic and acidic residues" evidence="1">
    <location>
        <begin position="104"/>
        <end position="122"/>
    </location>
</feature>
<name>A0AA36MS68_9DINO</name>
<evidence type="ECO:0000256" key="1">
    <source>
        <dbReference type="SAM" id="MobiDB-lite"/>
    </source>
</evidence>
<protein>
    <submittedName>
        <fullName evidence="2">Uncharacterized protein</fullName>
    </submittedName>
</protein>
<feature type="region of interest" description="Disordered" evidence="1">
    <location>
        <begin position="82"/>
        <end position="122"/>
    </location>
</feature>
<dbReference type="EMBL" id="CAUJNA010000863">
    <property type="protein sequence ID" value="CAJ1382007.1"/>
    <property type="molecule type" value="Genomic_DNA"/>
</dbReference>
<organism evidence="2 3">
    <name type="scientific">Effrenium voratum</name>
    <dbReference type="NCBI Taxonomy" id="2562239"/>
    <lineage>
        <taxon>Eukaryota</taxon>
        <taxon>Sar</taxon>
        <taxon>Alveolata</taxon>
        <taxon>Dinophyceae</taxon>
        <taxon>Suessiales</taxon>
        <taxon>Symbiodiniaceae</taxon>
        <taxon>Effrenium</taxon>
    </lineage>
</organism>
<gene>
    <name evidence="2" type="ORF">EVOR1521_LOCUS9505</name>
</gene>
<comment type="caution">
    <text evidence="2">The sequence shown here is derived from an EMBL/GenBank/DDBJ whole genome shotgun (WGS) entry which is preliminary data.</text>
</comment>
<dbReference type="Proteomes" id="UP001178507">
    <property type="component" value="Unassembled WGS sequence"/>
</dbReference>
<accession>A0AA36MS68</accession>
<reference evidence="2" key="1">
    <citation type="submission" date="2023-08" db="EMBL/GenBank/DDBJ databases">
        <authorList>
            <person name="Chen Y."/>
            <person name="Shah S."/>
            <person name="Dougan E. K."/>
            <person name="Thang M."/>
            <person name="Chan C."/>
        </authorList>
    </citation>
    <scope>NUCLEOTIDE SEQUENCE</scope>
</reference>
<evidence type="ECO:0000313" key="3">
    <source>
        <dbReference type="Proteomes" id="UP001178507"/>
    </source>
</evidence>
<proteinExistence type="predicted"/>
<sequence>MAVCTEVCKAGARPAIHFCMFLPQDVQMMVDQLGTNPVPIQLPIGKADSLRPPDSVEDNNDAIKRLEKQVLQLERLVEELLAQKTQGSEHSPQTQDPPTFADAIQKDPDTPKFGHATDEHGEDDGRVIFHSEELIVRKTFVEVDECPSVWQKWRELRRCQSEPTLFRQEDDDDEEEVMP</sequence>
<feature type="compositionally biased region" description="Polar residues" evidence="1">
    <location>
        <begin position="83"/>
        <end position="97"/>
    </location>
</feature>
<evidence type="ECO:0000313" key="2">
    <source>
        <dbReference type="EMBL" id="CAJ1382007.1"/>
    </source>
</evidence>
<dbReference type="AlphaFoldDB" id="A0AA36MS68"/>